<gene>
    <name evidence="2" type="ORF">BU26DRAFT_607923</name>
</gene>
<name>A0A6A6I706_9PLEO</name>
<accession>A0A6A6I706</accession>
<dbReference type="GeneID" id="54589134"/>
<proteinExistence type="predicted"/>
<dbReference type="AlphaFoldDB" id="A0A6A6I706"/>
<feature type="compositionally biased region" description="Basic and acidic residues" evidence="1">
    <location>
        <begin position="329"/>
        <end position="340"/>
    </location>
</feature>
<evidence type="ECO:0000313" key="3">
    <source>
        <dbReference type="Proteomes" id="UP000800094"/>
    </source>
</evidence>
<sequence length="340" mass="39140">MQACNNEDLYSLDFPDLSIRRETDTKACDFAIQNMTAASVTVNQDPTDENADVSTFSTLEWRDGAFVPVQRSPSPPLVLSAERREFDERIRCARAQREANMREYTDEGTLFRIMLHWRHEQQLEAVNFALPLWLPLPRPWTINTLKQCSNYPALLNQYYEIESETASKLGEQHDKIQEAINGENWDPDLFAQLDRLHKWEAEKKKDLEETDARILTPMLDAMEERLMDAIVQKCDSEGIENDEVHEIVTEFSKGLRTAVRAIPRLRDRYDGLRELERQAWPHCFPREDDTEMPDLVDSSGQLWSDGVQGDGDGGATRLEDGTNGVSLEDWDRWDPDGFGT</sequence>
<evidence type="ECO:0000256" key="1">
    <source>
        <dbReference type="SAM" id="MobiDB-lite"/>
    </source>
</evidence>
<dbReference type="EMBL" id="ML987200">
    <property type="protein sequence ID" value="KAF2245732.1"/>
    <property type="molecule type" value="Genomic_DNA"/>
</dbReference>
<protein>
    <submittedName>
        <fullName evidence="2">Uncharacterized protein</fullName>
    </submittedName>
</protein>
<dbReference type="Proteomes" id="UP000800094">
    <property type="component" value="Unassembled WGS sequence"/>
</dbReference>
<reference evidence="2" key="1">
    <citation type="journal article" date="2020" name="Stud. Mycol.">
        <title>101 Dothideomycetes genomes: a test case for predicting lifestyles and emergence of pathogens.</title>
        <authorList>
            <person name="Haridas S."/>
            <person name="Albert R."/>
            <person name="Binder M."/>
            <person name="Bloem J."/>
            <person name="Labutti K."/>
            <person name="Salamov A."/>
            <person name="Andreopoulos B."/>
            <person name="Baker S."/>
            <person name="Barry K."/>
            <person name="Bills G."/>
            <person name="Bluhm B."/>
            <person name="Cannon C."/>
            <person name="Castanera R."/>
            <person name="Culley D."/>
            <person name="Daum C."/>
            <person name="Ezra D."/>
            <person name="Gonzalez J."/>
            <person name="Henrissat B."/>
            <person name="Kuo A."/>
            <person name="Liang C."/>
            <person name="Lipzen A."/>
            <person name="Lutzoni F."/>
            <person name="Magnuson J."/>
            <person name="Mondo S."/>
            <person name="Nolan M."/>
            <person name="Ohm R."/>
            <person name="Pangilinan J."/>
            <person name="Park H.-J."/>
            <person name="Ramirez L."/>
            <person name="Alfaro M."/>
            <person name="Sun H."/>
            <person name="Tritt A."/>
            <person name="Yoshinaga Y."/>
            <person name="Zwiers L.-H."/>
            <person name="Turgeon B."/>
            <person name="Goodwin S."/>
            <person name="Spatafora J."/>
            <person name="Crous P."/>
            <person name="Grigoriev I."/>
        </authorList>
    </citation>
    <scope>NUCLEOTIDE SEQUENCE</scope>
    <source>
        <strain evidence="2">CBS 122368</strain>
    </source>
</reference>
<feature type="region of interest" description="Disordered" evidence="1">
    <location>
        <begin position="284"/>
        <end position="340"/>
    </location>
</feature>
<organism evidence="2 3">
    <name type="scientific">Trematosphaeria pertusa</name>
    <dbReference type="NCBI Taxonomy" id="390896"/>
    <lineage>
        <taxon>Eukaryota</taxon>
        <taxon>Fungi</taxon>
        <taxon>Dikarya</taxon>
        <taxon>Ascomycota</taxon>
        <taxon>Pezizomycotina</taxon>
        <taxon>Dothideomycetes</taxon>
        <taxon>Pleosporomycetidae</taxon>
        <taxon>Pleosporales</taxon>
        <taxon>Massarineae</taxon>
        <taxon>Trematosphaeriaceae</taxon>
        <taxon>Trematosphaeria</taxon>
    </lineage>
</organism>
<evidence type="ECO:0000313" key="2">
    <source>
        <dbReference type="EMBL" id="KAF2245732.1"/>
    </source>
</evidence>
<keyword evidence="3" id="KW-1185">Reference proteome</keyword>
<dbReference type="OrthoDB" id="10655773at2759"/>
<dbReference type="RefSeq" id="XP_033680736.1">
    <property type="nucleotide sequence ID" value="XM_033835804.1"/>
</dbReference>